<dbReference type="RefSeq" id="WP_380805836.1">
    <property type="nucleotide sequence ID" value="NZ_JBHSFZ010000043.1"/>
</dbReference>
<accession>A0ABV9F3G7</accession>
<dbReference type="Proteomes" id="UP001595957">
    <property type="component" value="Unassembled WGS sequence"/>
</dbReference>
<dbReference type="InterPro" id="IPR038109">
    <property type="entry name" value="DNA_bind_recomb_sf"/>
</dbReference>
<dbReference type="Pfam" id="PF00239">
    <property type="entry name" value="Resolvase"/>
    <property type="match status" value="1"/>
</dbReference>
<protein>
    <submittedName>
        <fullName evidence="3">Recombinase family protein</fullName>
    </submittedName>
</protein>
<sequence>MVIRWLETEGPKDPEEPPRLRAAQYVRMSTEHQQYSTDNQSEAIRRYAEQRGYDIVRTYADEGKSGLDLGGRPGLQRLLDDVESGRADFGALLVYDVSRLGRFQDTDEAALYELRCRRAGVQVHYCAEQFENDGSIGSSIIKTVKRAMAGEYSRELSVKVFAGQANLIRLGFRQGGAAGFGLRRMLVDQMGEEKGVLNPGEHKSIATDRVILVPGPEAEIQVVQEVYGLFVELGQSEQEIAETLNARGVATDLGRPWTRGSVHQLLINEKYIGNSVWARTSCKLKGAHVRNDPAEWIRADGAFSSIVAPELFKVAQAIIQQRSAKMSDDEMLALLAGILGRNGYLSGLIIDEAEGCPSSSSYRSRFGSLLRAYALVGFAPDHDYRYLETNRQLRTMYPSIIQSVLDGIRHGGGSVDLDAETDLLTINREFTASLVIVRCFQTAAGTMRWKLRLDTRLKPDITVAIRMNAANEQPTDYYLLPRLDMREAVLRLAEYNGLSLDAYRFDSLIPFYRLAARTRFREAA</sequence>
<feature type="domain" description="Recombinase" evidence="2">
    <location>
        <begin position="199"/>
        <end position="325"/>
    </location>
</feature>
<dbReference type="PANTHER" id="PTHR30461:SF23">
    <property type="entry name" value="DNA RECOMBINASE-RELATED"/>
    <property type="match status" value="1"/>
</dbReference>
<dbReference type="InterPro" id="IPR011109">
    <property type="entry name" value="DNA_bind_recombinase_dom"/>
</dbReference>
<dbReference type="EMBL" id="JBHSFZ010000043">
    <property type="protein sequence ID" value="MFC4595540.1"/>
    <property type="molecule type" value="Genomic_DNA"/>
</dbReference>
<evidence type="ECO:0000259" key="1">
    <source>
        <dbReference type="PROSITE" id="PS51736"/>
    </source>
</evidence>
<keyword evidence="4" id="KW-1185">Reference proteome</keyword>
<dbReference type="PANTHER" id="PTHR30461">
    <property type="entry name" value="DNA-INVERTASE FROM LAMBDOID PROPHAGE"/>
    <property type="match status" value="1"/>
</dbReference>
<reference evidence="4" key="1">
    <citation type="journal article" date="2019" name="Int. J. Syst. Evol. Microbiol.">
        <title>The Global Catalogue of Microorganisms (GCM) 10K type strain sequencing project: providing services to taxonomists for standard genome sequencing and annotation.</title>
        <authorList>
            <consortium name="The Broad Institute Genomics Platform"/>
            <consortium name="The Broad Institute Genome Sequencing Center for Infectious Disease"/>
            <person name="Wu L."/>
            <person name="Ma J."/>
        </authorList>
    </citation>
    <scope>NUCLEOTIDE SEQUENCE [LARGE SCALE GENOMIC DNA]</scope>
    <source>
        <strain evidence="4">NBRC 103632</strain>
    </source>
</reference>
<dbReference type="Pfam" id="PF07508">
    <property type="entry name" value="Recombinase"/>
    <property type="match status" value="1"/>
</dbReference>
<comment type="caution">
    <text evidence="3">The sequence shown here is derived from an EMBL/GenBank/DDBJ whole genome shotgun (WGS) entry which is preliminary data.</text>
</comment>
<dbReference type="InterPro" id="IPR050639">
    <property type="entry name" value="SSR_resolvase"/>
</dbReference>
<organism evidence="3 4">
    <name type="scientific">Sphingobium tyrosinilyticum</name>
    <dbReference type="NCBI Taxonomy" id="2715436"/>
    <lineage>
        <taxon>Bacteria</taxon>
        <taxon>Pseudomonadati</taxon>
        <taxon>Pseudomonadota</taxon>
        <taxon>Alphaproteobacteria</taxon>
        <taxon>Sphingomonadales</taxon>
        <taxon>Sphingomonadaceae</taxon>
        <taxon>Sphingobium</taxon>
    </lineage>
</organism>
<feature type="domain" description="Resolvase/invertase-type recombinase catalytic" evidence="1">
    <location>
        <begin position="21"/>
        <end position="171"/>
    </location>
</feature>
<dbReference type="PROSITE" id="PS51737">
    <property type="entry name" value="RECOMBINASE_DNA_BIND"/>
    <property type="match status" value="1"/>
</dbReference>
<dbReference type="PROSITE" id="PS51736">
    <property type="entry name" value="RECOMBINASES_3"/>
    <property type="match status" value="1"/>
</dbReference>
<dbReference type="Gene3D" id="3.40.50.1390">
    <property type="entry name" value="Resolvase, N-terminal catalytic domain"/>
    <property type="match status" value="1"/>
</dbReference>
<dbReference type="InterPro" id="IPR036162">
    <property type="entry name" value="Resolvase-like_N_sf"/>
</dbReference>
<proteinExistence type="predicted"/>
<name>A0ABV9F3G7_9SPHN</name>
<gene>
    <name evidence="3" type="ORF">ACFO3E_15280</name>
</gene>
<dbReference type="InterPro" id="IPR006119">
    <property type="entry name" value="Resolv_N"/>
</dbReference>
<evidence type="ECO:0000313" key="3">
    <source>
        <dbReference type="EMBL" id="MFC4595540.1"/>
    </source>
</evidence>
<dbReference type="CDD" id="cd00338">
    <property type="entry name" value="Ser_Recombinase"/>
    <property type="match status" value="1"/>
</dbReference>
<evidence type="ECO:0000313" key="4">
    <source>
        <dbReference type="Proteomes" id="UP001595957"/>
    </source>
</evidence>
<dbReference type="SUPFAM" id="SSF53041">
    <property type="entry name" value="Resolvase-like"/>
    <property type="match status" value="1"/>
</dbReference>
<dbReference type="SMART" id="SM00857">
    <property type="entry name" value="Resolvase"/>
    <property type="match status" value="1"/>
</dbReference>
<dbReference type="Gene3D" id="3.90.1750.20">
    <property type="entry name" value="Putative Large Serine Recombinase, Chain B, Domain 2"/>
    <property type="match status" value="1"/>
</dbReference>
<evidence type="ECO:0000259" key="2">
    <source>
        <dbReference type="PROSITE" id="PS51737"/>
    </source>
</evidence>